<dbReference type="HOGENOM" id="CLU_3254279_0_0_11"/>
<name>A0A0H3A3L8_MYCA1</name>
<gene>
    <name evidence="2" type="ordered locus">MAV_5038</name>
</gene>
<reference evidence="2 3" key="1">
    <citation type="submission" date="2006-10" db="EMBL/GenBank/DDBJ databases">
        <authorList>
            <person name="Fleischmann R.D."/>
            <person name="Dodson R.J."/>
            <person name="Haft D.H."/>
            <person name="Merkel J.S."/>
            <person name="Nelson W.C."/>
            <person name="Fraser C.M."/>
        </authorList>
    </citation>
    <scope>NUCLEOTIDE SEQUENCE [LARGE SCALE GENOMIC DNA]</scope>
    <source>
        <strain evidence="2 3">104</strain>
    </source>
</reference>
<sequence length="42" mass="4636">MGTLDLGPRIEAAARRWGARRPQGAVRYSGPTRQPPAECRTE</sequence>
<accession>A0A0H3A3L8</accession>
<organism evidence="2 3">
    <name type="scientific">Mycobacterium avium (strain 104)</name>
    <dbReference type="NCBI Taxonomy" id="243243"/>
    <lineage>
        <taxon>Bacteria</taxon>
        <taxon>Bacillati</taxon>
        <taxon>Actinomycetota</taxon>
        <taxon>Actinomycetes</taxon>
        <taxon>Mycobacteriales</taxon>
        <taxon>Mycobacteriaceae</taxon>
        <taxon>Mycobacterium</taxon>
        <taxon>Mycobacterium avium complex (MAC)</taxon>
    </lineage>
</organism>
<dbReference type="AlphaFoldDB" id="A0A0H3A3L8"/>
<evidence type="ECO:0000256" key="1">
    <source>
        <dbReference type="SAM" id="MobiDB-lite"/>
    </source>
</evidence>
<dbReference type="EMBL" id="CP000479">
    <property type="protein sequence ID" value="ABK68862.1"/>
    <property type="molecule type" value="Genomic_DNA"/>
</dbReference>
<evidence type="ECO:0000313" key="3">
    <source>
        <dbReference type="Proteomes" id="UP000001574"/>
    </source>
</evidence>
<dbReference type="KEGG" id="mav:MAV_5038"/>
<evidence type="ECO:0000313" key="2">
    <source>
        <dbReference type="EMBL" id="ABK68862.1"/>
    </source>
</evidence>
<proteinExistence type="predicted"/>
<dbReference type="Proteomes" id="UP000001574">
    <property type="component" value="Chromosome"/>
</dbReference>
<feature type="region of interest" description="Disordered" evidence="1">
    <location>
        <begin position="15"/>
        <end position="42"/>
    </location>
</feature>
<protein>
    <submittedName>
        <fullName evidence="2">Uncharacterized protein</fullName>
    </submittedName>
</protein>